<evidence type="ECO:0000256" key="1">
    <source>
        <dbReference type="SAM" id="Coils"/>
    </source>
</evidence>
<proteinExistence type="predicted"/>
<comment type="caution">
    <text evidence="3">The sequence shown here is derived from an EMBL/GenBank/DDBJ whole genome shotgun (WGS) entry which is preliminary data.</text>
</comment>
<name>A0ABQ5FEA9_9ASTR</name>
<keyword evidence="1" id="KW-0175">Coiled coil</keyword>
<reference evidence="3" key="1">
    <citation type="journal article" date="2022" name="Int. J. Mol. Sci.">
        <title>Draft Genome of Tanacetum Coccineum: Genomic Comparison of Closely Related Tanacetum-Family Plants.</title>
        <authorList>
            <person name="Yamashiro T."/>
            <person name="Shiraishi A."/>
            <person name="Nakayama K."/>
            <person name="Satake H."/>
        </authorList>
    </citation>
    <scope>NUCLEOTIDE SEQUENCE</scope>
</reference>
<dbReference type="EMBL" id="BQNB010017310">
    <property type="protein sequence ID" value="GJT61690.1"/>
    <property type="molecule type" value="Genomic_DNA"/>
</dbReference>
<evidence type="ECO:0000313" key="3">
    <source>
        <dbReference type="EMBL" id="GJT61690.1"/>
    </source>
</evidence>
<dbReference type="Proteomes" id="UP001151760">
    <property type="component" value="Unassembled WGS sequence"/>
</dbReference>
<evidence type="ECO:0000313" key="4">
    <source>
        <dbReference type="Proteomes" id="UP001151760"/>
    </source>
</evidence>
<feature type="compositionally biased region" description="Polar residues" evidence="2">
    <location>
        <begin position="118"/>
        <end position="130"/>
    </location>
</feature>
<feature type="coiled-coil region" evidence="1">
    <location>
        <begin position="203"/>
        <end position="241"/>
    </location>
</feature>
<reference evidence="3" key="2">
    <citation type="submission" date="2022-01" db="EMBL/GenBank/DDBJ databases">
        <authorList>
            <person name="Yamashiro T."/>
            <person name="Shiraishi A."/>
            <person name="Satake H."/>
            <person name="Nakayama K."/>
        </authorList>
    </citation>
    <scope>NUCLEOTIDE SEQUENCE</scope>
</reference>
<gene>
    <name evidence="3" type="ORF">Tco_1005223</name>
</gene>
<organism evidence="3 4">
    <name type="scientific">Tanacetum coccineum</name>
    <dbReference type="NCBI Taxonomy" id="301880"/>
    <lineage>
        <taxon>Eukaryota</taxon>
        <taxon>Viridiplantae</taxon>
        <taxon>Streptophyta</taxon>
        <taxon>Embryophyta</taxon>
        <taxon>Tracheophyta</taxon>
        <taxon>Spermatophyta</taxon>
        <taxon>Magnoliopsida</taxon>
        <taxon>eudicotyledons</taxon>
        <taxon>Gunneridae</taxon>
        <taxon>Pentapetalae</taxon>
        <taxon>asterids</taxon>
        <taxon>campanulids</taxon>
        <taxon>Asterales</taxon>
        <taxon>Asteraceae</taxon>
        <taxon>Asteroideae</taxon>
        <taxon>Anthemideae</taxon>
        <taxon>Anthemidinae</taxon>
        <taxon>Tanacetum</taxon>
    </lineage>
</organism>
<sequence length="253" mass="28607">MESNAMISSGPARLPLWDRPFHRAFAIFFESRMDFITFNGKFLHNLVQIEEQIEQGSDCMVGFGALKTQLKSELKERERIELQKRERGLKERELAQVGAVNKEGTSDDSLVFTGNNALSKQQDESSSPGNDSDAEEKLSSEVGFDNVVADVGPSYNSNLLVKVHQSNDDVHTFDNVFAHEIQNHEQPEYINDTYVVNQERASIACLINNLQNEVARCNEVNNEAKAFNASLTKELESYRKRANVFEKGVTREQ</sequence>
<feature type="region of interest" description="Disordered" evidence="2">
    <location>
        <begin position="118"/>
        <end position="139"/>
    </location>
</feature>
<accession>A0ABQ5FEA9</accession>
<evidence type="ECO:0000256" key="2">
    <source>
        <dbReference type="SAM" id="MobiDB-lite"/>
    </source>
</evidence>
<keyword evidence="4" id="KW-1185">Reference proteome</keyword>
<protein>
    <submittedName>
        <fullName evidence="3">Uncharacterized protein</fullName>
    </submittedName>
</protein>